<evidence type="ECO:0000313" key="1">
    <source>
        <dbReference type="EMBL" id="KAL3857558.1"/>
    </source>
</evidence>
<proteinExistence type="predicted"/>
<dbReference type="AlphaFoldDB" id="A0ABD3V9T0"/>
<keyword evidence="2" id="KW-1185">Reference proteome</keyword>
<evidence type="ECO:0000313" key="2">
    <source>
        <dbReference type="Proteomes" id="UP001634394"/>
    </source>
</evidence>
<dbReference type="Proteomes" id="UP001634394">
    <property type="component" value="Unassembled WGS sequence"/>
</dbReference>
<dbReference type="EMBL" id="JBJQND010000013">
    <property type="protein sequence ID" value="KAL3857558.1"/>
    <property type="molecule type" value="Genomic_DNA"/>
</dbReference>
<sequence>MNIPACYEDLSLRLTEVLDASGLREDLRWKRINTWLQIEEVDNRLMETFARGSIRTYYLGSQTEATTTLGLSSHIDIVTCSHTLSVIQDLQFWVPSLHPERTFLMVTDKSTPPGYVKLQLVYRDSPMTVCNYQDKDILLDTEGRSVLYNRFFEPGGQQFDRHGPAHRGCNYLLPCDNVLAITSRCWPDQVSQRMSTALRNYSWPTRRMMDVIKQTTMFLLQWGRS</sequence>
<organism evidence="1 2">
    <name type="scientific">Sinanodonta woodiana</name>
    <name type="common">Chinese pond mussel</name>
    <name type="synonym">Anodonta woodiana</name>
    <dbReference type="NCBI Taxonomy" id="1069815"/>
    <lineage>
        <taxon>Eukaryota</taxon>
        <taxon>Metazoa</taxon>
        <taxon>Spiralia</taxon>
        <taxon>Lophotrochozoa</taxon>
        <taxon>Mollusca</taxon>
        <taxon>Bivalvia</taxon>
        <taxon>Autobranchia</taxon>
        <taxon>Heteroconchia</taxon>
        <taxon>Palaeoheterodonta</taxon>
        <taxon>Unionida</taxon>
        <taxon>Unionoidea</taxon>
        <taxon>Unionidae</taxon>
        <taxon>Unioninae</taxon>
        <taxon>Sinanodonta</taxon>
    </lineage>
</organism>
<gene>
    <name evidence="1" type="ORF">ACJMK2_012210</name>
</gene>
<name>A0ABD3V9T0_SINWO</name>
<protein>
    <submittedName>
        <fullName evidence="1">Uncharacterized protein</fullName>
    </submittedName>
</protein>
<comment type="caution">
    <text evidence="1">The sequence shown here is derived from an EMBL/GenBank/DDBJ whole genome shotgun (WGS) entry which is preliminary data.</text>
</comment>
<accession>A0ABD3V9T0</accession>
<reference evidence="1 2" key="1">
    <citation type="submission" date="2024-11" db="EMBL/GenBank/DDBJ databases">
        <title>Chromosome-level genome assembly of the freshwater bivalve Anodonta woodiana.</title>
        <authorList>
            <person name="Chen X."/>
        </authorList>
    </citation>
    <scope>NUCLEOTIDE SEQUENCE [LARGE SCALE GENOMIC DNA]</scope>
    <source>
        <strain evidence="1">MN2024</strain>
        <tissue evidence="1">Gills</tissue>
    </source>
</reference>